<evidence type="ECO:0000256" key="3">
    <source>
        <dbReference type="ARBA" id="ARBA00022692"/>
    </source>
</evidence>
<protein>
    <submittedName>
        <fullName evidence="7">Cysteine/O-acetylserine efflux protein</fullName>
    </submittedName>
</protein>
<dbReference type="EMBL" id="FWFS01000003">
    <property type="protein sequence ID" value="SLN31785.1"/>
    <property type="molecule type" value="Genomic_DNA"/>
</dbReference>
<comment type="subcellular location">
    <subcellularLocation>
        <location evidence="1">Cell membrane</location>
        <topology evidence="1">Multi-pass membrane protein</topology>
    </subcellularLocation>
</comment>
<keyword evidence="2" id="KW-1003">Cell membrane</keyword>
<proteinExistence type="predicted"/>
<feature type="transmembrane region" description="Helical" evidence="6">
    <location>
        <begin position="44"/>
        <end position="62"/>
    </location>
</feature>
<name>A0A1Y5S3W5_9RHOB</name>
<dbReference type="PANTHER" id="PTHR30086">
    <property type="entry name" value="ARGININE EXPORTER PROTEIN ARGO"/>
    <property type="match status" value="1"/>
</dbReference>
<evidence type="ECO:0000256" key="6">
    <source>
        <dbReference type="SAM" id="Phobius"/>
    </source>
</evidence>
<keyword evidence="5 6" id="KW-0472">Membrane</keyword>
<dbReference type="PANTHER" id="PTHR30086:SF20">
    <property type="entry name" value="ARGININE EXPORTER PROTEIN ARGO-RELATED"/>
    <property type="match status" value="1"/>
</dbReference>
<evidence type="ECO:0000313" key="8">
    <source>
        <dbReference type="Proteomes" id="UP000193862"/>
    </source>
</evidence>
<keyword evidence="4 6" id="KW-1133">Transmembrane helix</keyword>
<gene>
    <name evidence="7" type="primary">eamB</name>
    <name evidence="7" type="ORF">AQS8620_01036</name>
</gene>
<feature type="transmembrane region" description="Helical" evidence="6">
    <location>
        <begin position="141"/>
        <end position="164"/>
    </location>
</feature>
<dbReference type="RefSeq" id="WP_085835776.1">
    <property type="nucleotide sequence ID" value="NZ_FWFS01000003.1"/>
</dbReference>
<accession>A0A1Y5S3W5</accession>
<evidence type="ECO:0000313" key="7">
    <source>
        <dbReference type="EMBL" id="SLN31785.1"/>
    </source>
</evidence>
<feature type="transmembrane region" description="Helical" evidence="6">
    <location>
        <begin position="74"/>
        <end position="91"/>
    </location>
</feature>
<reference evidence="7 8" key="1">
    <citation type="submission" date="2017-03" db="EMBL/GenBank/DDBJ databases">
        <authorList>
            <person name="Afonso C.L."/>
            <person name="Miller P.J."/>
            <person name="Scott M.A."/>
            <person name="Spackman E."/>
            <person name="Goraichik I."/>
            <person name="Dimitrov K.M."/>
            <person name="Suarez D.L."/>
            <person name="Swayne D.E."/>
        </authorList>
    </citation>
    <scope>NUCLEOTIDE SEQUENCE [LARGE SCALE GENOMIC DNA]</scope>
    <source>
        <strain evidence="7 8">CECT 8620</strain>
    </source>
</reference>
<keyword evidence="3 6" id="KW-0812">Transmembrane</keyword>
<dbReference type="GO" id="GO:0033228">
    <property type="term" value="P:cysteine export across plasma membrane"/>
    <property type="evidence" value="ECO:0007669"/>
    <property type="project" value="TreeGrafter"/>
</dbReference>
<dbReference type="InterPro" id="IPR001123">
    <property type="entry name" value="LeuE-type"/>
</dbReference>
<dbReference type="GO" id="GO:0015171">
    <property type="term" value="F:amino acid transmembrane transporter activity"/>
    <property type="evidence" value="ECO:0007669"/>
    <property type="project" value="TreeGrafter"/>
</dbReference>
<sequence>MTYALAFALLTFTFVSTITPGPNNLMLMASGANFGYRRSLPHMAGVTIGFTTMVALIGLGLGEVFTRWPQLHTVLKGLALIYMLWLAWKIAHASAPKDKGPSARPMRFLTAVSFQWVNPKAWAMGLTAIAAYAPDATWQSALWVAAAFGLVSFPLISLWTIAGTKLRLLLTNARRLATFNWTMAGLLVFSLIPILTH</sequence>
<dbReference type="Pfam" id="PF01810">
    <property type="entry name" value="LysE"/>
    <property type="match status" value="1"/>
</dbReference>
<feature type="transmembrane region" description="Helical" evidence="6">
    <location>
        <begin position="176"/>
        <end position="195"/>
    </location>
</feature>
<evidence type="ECO:0000256" key="1">
    <source>
        <dbReference type="ARBA" id="ARBA00004651"/>
    </source>
</evidence>
<keyword evidence="8" id="KW-1185">Reference proteome</keyword>
<evidence type="ECO:0000256" key="4">
    <source>
        <dbReference type="ARBA" id="ARBA00022989"/>
    </source>
</evidence>
<dbReference type="GO" id="GO:0005886">
    <property type="term" value="C:plasma membrane"/>
    <property type="evidence" value="ECO:0007669"/>
    <property type="project" value="UniProtKB-SubCell"/>
</dbReference>
<organism evidence="7 8">
    <name type="scientific">Aquimixticola soesokkakensis</name>
    <dbReference type="NCBI Taxonomy" id="1519096"/>
    <lineage>
        <taxon>Bacteria</taxon>
        <taxon>Pseudomonadati</taxon>
        <taxon>Pseudomonadota</taxon>
        <taxon>Alphaproteobacteria</taxon>
        <taxon>Rhodobacterales</taxon>
        <taxon>Paracoccaceae</taxon>
        <taxon>Aquimixticola</taxon>
    </lineage>
</organism>
<dbReference type="AlphaFoldDB" id="A0A1Y5S3W5"/>
<evidence type="ECO:0000256" key="5">
    <source>
        <dbReference type="ARBA" id="ARBA00023136"/>
    </source>
</evidence>
<dbReference type="OrthoDB" id="9812084at2"/>
<dbReference type="Proteomes" id="UP000193862">
    <property type="component" value="Unassembled WGS sequence"/>
</dbReference>
<evidence type="ECO:0000256" key="2">
    <source>
        <dbReference type="ARBA" id="ARBA00022475"/>
    </source>
</evidence>